<keyword evidence="1" id="KW-0732">Signal</keyword>
<dbReference type="Proteomes" id="UP000293912">
    <property type="component" value="Chromosome"/>
</dbReference>
<dbReference type="AlphaFoldDB" id="A0A4V1AC79"/>
<feature type="signal peptide" evidence="1">
    <location>
        <begin position="1"/>
        <end position="22"/>
    </location>
</feature>
<dbReference type="Pfam" id="PF12915">
    <property type="entry name" value="DUF3833"/>
    <property type="match status" value="1"/>
</dbReference>
<protein>
    <recommendedName>
        <fullName evidence="4">Lipoprotein</fullName>
    </recommendedName>
</protein>
<name>A0A4V1AC79_HYDPS</name>
<dbReference type="RefSeq" id="WP_133157934.1">
    <property type="nucleotide sequence ID" value="NZ_CP037867.1"/>
</dbReference>
<evidence type="ECO:0000313" key="3">
    <source>
        <dbReference type="Proteomes" id="UP000293912"/>
    </source>
</evidence>
<feature type="chain" id="PRO_5021034807" description="Lipoprotein" evidence="1">
    <location>
        <begin position="23"/>
        <end position="180"/>
    </location>
</feature>
<dbReference type="KEGG" id="hpse:HPF_22740"/>
<evidence type="ECO:0000313" key="2">
    <source>
        <dbReference type="EMBL" id="QBM30523.1"/>
    </source>
</evidence>
<gene>
    <name evidence="2" type="ORF">HPF_22740</name>
</gene>
<accession>A0A4V1AC79</accession>
<organism evidence="2 3">
    <name type="scientific">Hydrogenophaga pseudoflava</name>
    <name type="common">Pseudomonas carboxydoflava</name>
    <dbReference type="NCBI Taxonomy" id="47421"/>
    <lineage>
        <taxon>Bacteria</taxon>
        <taxon>Pseudomonadati</taxon>
        <taxon>Pseudomonadota</taxon>
        <taxon>Betaproteobacteria</taxon>
        <taxon>Burkholderiales</taxon>
        <taxon>Comamonadaceae</taxon>
        <taxon>Hydrogenophaga</taxon>
    </lineage>
</organism>
<keyword evidence="3" id="KW-1185">Reference proteome</keyword>
<sequence length="180" mass="20191" precursor="true">MKRRLLLTAGAATVTLAITGCAGPQVGDYATEKPVLDLRQYFNGTLDAYGVFTDRSGQVVRRFTVVMRCTWNGDEGVLDEDFTYSDGTTQKRIWRLKHEGNGRYTGRADDVVGVAEGQTAGNAFRWGYTLALPVDGRVWNVQFDDWMYLLDERVMLNKAVMSKFGIRLGEVTLSFVRRSS</sequence>
<evidence type="ECO:0000256" key="1">
    <source>
        <dbReference type="SAM" id="SignalP"/>
    </source>
</evidence>
<dbReference type="InterPro" id="IPR024409">
    <property type="entry name" value="DUF3833"/>
</dbReference>
<evidence type="ECO:0008006" key="4">
    <source>
        <dbReference type="Google" id="ProtNLM"/>
    </source>
</evidence>
<dbReference type="PROSITE" id="PS51257">
    <property type="entry name" value="PROKAR_LIPOPROTEIN"/>
    <property type="match status" value="1"/>
</dbReference>
<dbReference type="EMBL" id="CP037867">
    <property type="protein sequence ID" value="QBM30523.1"/>
    <property type="molecule type" value="Genomic_DNA"/>
</dbReference>
<reference evidence="2 3" key="1">
    <citation type="submission" date="2019-03" db="EMBL/GenBank/DDBJ databases">
        <authorList>
            <person name="Sebastian G."/>
            <person name="Baumann P."/>
            <person name="Ruckert C."/>
            <person name="Kalinowski J."/>
            <person name="Nebel B."/>
            <person name="Takors R."/>
            <person name="Blombach B."/>
        </authorList>
    </citation>
    <scope>NUCLEOTIDE SEQUENCE [LARGE SCALE GENOMIC DNA]</scope>
    <source>
        <strain evidence="2 3">DSM 1084</strain>
    </source>
</reference>
<proteinExistence type="predicted"/>